<comment type="caution">
    <text evidence="6">The sequence shown here is derived from an EMBL/GenBank/DDBJ whole genome shotgun (WGS) entry which is preliminary data.</text>
</comment>
<dbReference type="Proteomes" id="UP000185598">
    <property type="component" value="Unassembled WGS sequence"/>
</dbReference>
<dbReference type="GO" id="GO:0022857">
    <property type="term" value="F:transmembrane transporter activity"/>
    <property type="evidence" value="ECO:0007669"/>
    <property type="project" value="InterPro"/>
</dbReference>
<protein>
    <submittedName>
        <fullName evidence="6">MFS transporter</fullName>
    </submittedName>
</protein>
<feature type="transmembrane region" description="Helical" evidence="4">
    <location>
        <begin position="212"/>
        <end position="238"/>
    </location>
</feature>
<dbReference type="STRING" id="887144.BJF91_04385"/>
<evidence type="ECO:0000256" key="4">
    <source>
        <dbReference type="SAM" id="Phobius"/>
    </source>
</evidence>
<keyword evidence="7" id="KW-1185">Reference proteome</keyword>
<dbReference type="EMBL" id="MKIN01000027">
    <property type="protein sequence ID" value="OLP47639.1"/>
    <property type="molecule type" value="Genomic_DNA"/>
</dbReference>
<evidence type="ECO:0000256" key="3">
    <source>
        <dbReference type="ARBA" id="ARBA00023136"/>
    </source>
</evidence>
<dbReference type="PANTHER" id="PTHR11360">
    <property type="entry name" value="MONOCARBOXYLATE TRANSPORTER"/>
    <property type="match status" value="1"/>
</dbReference>
<organism evidence="6 7">
    <name type="scientific">Allorhizobium taibaishanense</name>
    <dbReference type="NCBI Taxonomy" id="887144"/>
    <lineage>
        <taxon>Bacteria</taxon>
        <taxon>Pseudomonadati</taxon>
        <taxon>Pseudomonadota</taxon>
        <taxon>Alphaproteobacteria</taxon>
        <taxon>Hyphomicrobiales</taxon>
        <taxon>Rhizobiaceae</taxon>
        <taxon>Rhizobium/Agrobacterium group</taxon>
        <taxon>Allorhizobium</taxon>
    </lineage>
</organism>
<dbReference type="InterPro" id="IPR036259">
    <property type="entry name" value="MFS_trans_sf"/>
</dbReference>
<evidence type="ECO:0000256" key="1">
    <source>
        <dbReference type="ARBA" id="ARBA00022692"/>
    </source>
</evidence>
<name>A0A1Q8ZZM1_9HYPH</name>
<evidence type="ECO:0000256" key="2">
    <source>
        <dbReference type="ARBA" id="ARBA00022989"/>
    </source>
</evidence>
<sequence>MRLSADQRKLLPVLAVLAVTQIISWGTVGLLAVVGRSVAADLGMDIAGVFAGNSIFYVTMGLASPFLAKVFIRHGTRLTMMAGVLLFVLAFCLLAAARGPELYILSWGLLGLAGAATLTTPAYIVLNEIAGPKARSAIGALMLATGLSSSLFWPLAALLAQVLGWRGTCLVYAGLIALVCLPLYALVLPRHRRPPPLAPSTAEAPVAREQGIIFLLIVAAIALNAFVTFGFSAVLIQLLQVQGLSFAEAVTLGSMLGVIQVGARAVDFLGGGRWDGLTTGLFAGIAVLLAMLLLLFGNGAHIAVIGFIAIYGLGSGALAVARATLPLVFYEKAAFAKATTRIALPLNVISAAAPPLLAGLLNRIGSSAILGLAIACCGLASILLVILNRRRPAVVAGVASVA</sequence>
<evidence type="ECO:0000259" key="5">
    <source>
        <dbReference type="PROSITE" id="PS50850"/>
    </source>
</evidence>
<feature type="transmembrane region" description="Helical" evidence="4">
    <location>
        <begin position="78"/>
        <end position="97"/>
    </location>
</feature>
<dbReference type="SUPFAM" id="SSF103473">
    <property type="entry name" value="MFS general substrate transporter"/>
    <property type="match status" value="1"/>
</dbReference>
<gene>
    <name evidence="6" type="ORF">BJF91_04385</name>
</gene>
<keyword evidence="1 4" id="KW-0812">Transmembrane</keyword>
<feature type="domain" description="Major facilitator superfamily (MFS) profile" evidence="5">
    <location>
        <begin position="13"/>
        <end position="392"/>
    </location>
</feature>
<evidence type="ECO:0000313" key="7">
    <source>
        <dbReference type="Proteomes" id="UP000185598"/>
    </source>
</evidence>
<keyword evidence="3 4" id="KW-0472">Membrane</keyword>
<reference evidence="6 7" key="1">
    <citation type="submission" date="2016-09" db="EMBL/GenBank/DDBJ databases">
        <title>Rhizobium oryziradicis sp. nov., isolated from the root of rice.</title>
        <authorList>
            <person name="Zhao J."/>
            <person name="Zhang X."/>
        </authorList>
    </citation>
    <scope>NUCLEOTIDE SEQUENCE [LARGE SCALE GENOMIC DNA]</scope>
    <source>
        <strain evidence="6 7">14971</strain>
    </source>
</reference>
<feature type="transmembrane region" description="Helical" evidence="4">
    <location>
        <begin position="138"/>
        <end position="164"/>
    </location>
</feature>
<dbReference type="PANTHER" id="PTHR11360:SF290">
    <property type="entry name" value="MONOCARBOXYLATE MFS PERMEASE"/>
    <property type="match status" value="1"/>
</dbReference>
<feature type="transmembrane region" description="Helical" evidence="4">
    <location>
        <begin position="277"/>
        <end position="296"/>
    </location>
</feature>
<feature type="transmembrane region" description="Helical" evidence="4">
    <location>
        <begin position="170"/>
        <end position="188"/>
    </location>
</feature>
<feature type="transmembrane region" description="Helical" evidence="4">
    <location>
        <begin position="302"/>
        <end position="330"/>
    </location>
</feature>
<keyword evidence="2 4" id="KW-1133">Transmembrane helix</keyword>
<dbReference type="PROSITE" id="PS50850">
    <property type="entry name" value="MFS"/>
    <property type="match status" value="1"/>
</dbReference>
<proteinExistence type="predicted"/>
<evidence type="ECO:0000313" key="6">
    <source>
        <dbReference type="EMBL" id="OLP47639.1"/>
    </source>
</evidence>
<feature type="transmembrane region" description="Helical" evidence="4">
    <location>
        <begin position="46"/>
        <end position="66"/>
    </location>
</feature>
<dbReference type="InterPro" id="IPR050327">
    <property type="entry name" value="Proton-linked_MCT"/>
</dbReference>
<accession>A0A1Q8ZZM1</accession>
<dbReference type="Pfam" id="PF07690">
    <property type="entry name" value="MFS_1"/>
    <property type="match status" value="1"/>
</dbReference>
<feature type="transmembrane region" description="Helical" evidence="4">
    <location>
        <begin position="103"/>
        <end position="126"/>
    </location>
</feature>
<dbReference type="InterPro" id="IPR011701">
    <property type="entry name" value="MFS"/>
</dbReference>
<dbReference type="OrthoDB" id="7200137at2"/>
<feature type="transmembrane region" description="Helical" evidence="4">
    <location>
        <begin position="12"/>
        <end position="34"/>
    </location>
</feature>
<dbReference type="InterPro" id="IPR020846">
    <property type="entry name" value="MFS_dom"/>
</dbReference>
<feature type="transmembrane region" description="Helical" evidence="4">
    <location>
        <begin position="367"/>
        <end position="387"/>
    </location>
</feature>
<dbReference type="AlphaFoldDB" id="A0A1Q8ZZM1"/>
<dbReference type="Gene3D" id="1.20.1250.20">
    <property type="entry name" value="MFS general substrate transporter like domains"/>
    <property type="match status" value="1"/>
</dbReference>